<gene>
    <name evidence="1" type="ORF">HID58_070015</name>
</gene>
<accession>A0ABQ7YXN0</accession>
<evidence type="ECO:0000313" key="1">
    <source>
        <dbReference type="EMBL" id="KAH0872653.1"/>
    </source>
</evidence>
<dbReference type="Proteomes" id="UP000824890">
    <property type="component" value="Unassembled WGS sequence"/>
</dbReference>
<reference evidence="1 2" key="1">
    <citation type="submission" date="2021-05" db="EMBL/GenBank/DDBJ databases">
        <title>Genome Assembly of Synthetic Allotetraploid Brassica napus Reveals Homoeologous Exchanges between Subgenomes.</title>
        <authorList>
            <person name="Davis J.T."/>
        </authorList>
    </citation>
    <scope>NUCLEOTIDE SEQUENCE [LARGE SCALE GENOMIC DNA]</scope>
    <source>
        <strain evidence="2">cv. Da-Ae</strain>
        <tissue evidence="1">Seedling</tissue>
    </source>
</reference>
<name>A0ABQ7YXN0_BRANA</name>
<comment type="caution">
    <text evidence="1">The sequence shown here is derived from an EMBL/GenBank/DDBJ whole genome shotgun (WGS) entry which is preliminary data.</text>
</comment>
<proteinExistence type="predicted"/>
<protein>
    <submittedName>
        <fullName evidence="1">Uncharacterized protein</fullName>
    </submittedName>
</protein>
<organism evidence="1 2">
    <name type="scientific">Brassica napus</name>
    <name type="common">Rape</name>
    <dbReference type="NCBI Taxonomy" id="3708"/>
    <lineage>
        <taxon>Eukaryota</taxon>
        <taxon>Viridiplantae</taxon>
        <taxon>Streptophyta</taxon>
        <taxon>Embryophyta</taxon>
        <taxon>Tracheophyta</taxon>
        <taxon>Spermatophyta</taxon>
        <taxon>Magnoliopsida</taxon>
        <taxon>eudicotyledons</taxon>
        <taxon>Gunneridae</taxon>
        <taxon>Pentapetalae</taxon>
        <taxon>rosids</taxon>
        <taxon>malvids</taxon>
        <taxon>Brassicales</taxon>
        <taxon>Brassicaceae</taxon>
        <taxon>Brassiceae</taxon>
        <taxon>Brassica</taxon>
    </lineage>
</organism>
<sequence>MLRRVRPSSSPSTMTVLPLGKIEYVWFWCEYGSCSSLFWPLFVRSMGVKGPEHDHQTIPAMNLPFDDPLTILCSRRTPLASVHPDDHKDQRLSFGSGKSPWFHHGNGEVLRLWLESMLVPSEIGVKGILLSTGVEESSPLMSDLFLGMTLSALPWGEHGIISESYAHVVKLQRPLHTRLAIFGICLMGNSESSHSSGSIYANSFWPDLSMFICGPKLATSTSRNCSGRERSSSTSSFSKERLIPPISLFARLGPVGETTLIQMRVKVLDGVATSHTIVTNRLLFEDFEMRCKSFID</sequence>
<keyword evidence="2" id="KW-1185">Reference proteome</keyword>
<dbReference type="EMBL" id="JAGKQM010000016">
    <property type="protein sequence ID" value="KAH0872653.1"/>
    <property type="molecule type" value="Genomic_DNA"/>
</dbReference>
<evidence type="ECO:0000313" key="2">
    <source>
        <dbReference type="Proteomes" id="UP000824890"/>
    </source>
</evidence>